<evidence type="ECO:0000313" key="2">
    <source>
        <dbReference type="EMBL" id="XCB20710.1"/>
    </source>
</evidence>
<dbReference type="AlphaFoldDB" id="A0AAU7YWB6"/>
<dbReference type="InterPro" id="IPR008928">
    <property type="entry name" value="6-hairpin_glycosidase_sf"/>
</dbReference>
<protein>
    <recommendedName>
        <fullName evidence="1">Glycosyl hydrolase family 95 catalytic domain-containing protein</fullName>
    </recommendedName>
</protein>
<dbReference type="KEGG" id="tgi:RBB81_14050"/>
<gene>
    <name evidence="2" type="ORF">RBB81_14050</name>
</gene>
<dbReference type="InterPro" id="IPR054363">
    <property type="entry name" value="GH95_cat"/>
</dbReference>
<dbReference type="GO" id="GO:0004560">
    <property type="term" value="F:alpha-L-fucosidase activity"/>
    <property type="evidence" value="ECO:0007669"/>
    <property type="project" value="TreeGrafter"/>
</dbReference>
<dbReference type="GO" id="GO:0005975">
    <property type="term" value="P:carbohydrate metabolic process"/>
    <property type="evidence" value="ECO:0007669"/>
    <property type="project" value="InterPro"/>
</dbReference>
<reference evidence="2" key="2">
    <citation type="journal article" date="2024" name="Environ. Microbiol.">
        <title>Genome analysis and description of Tunturibacter gen. nov. expands the diversity of Terriglobia in tundra soils.</title>
        <authorList>
            <person name="Messyasz A."/>
            <person name="Mannisto M.K."/>
            <person name="Kerkhof L.J."/>
            <person name="Haggblom M.M."/>
        </authorList>
    </citation>
    <scope>NUCLEOTIDE SEQUENCE</scope>
    <source>
        <strain evidence="2">M8UP39</strain>
    </source>
</reference>
<name>A0AAU7YWB6_9BACT</name>
<dbReference type="EMBL" id="CP132938">
    <property type="protein sequence ID" value="XCB20710.1"/>
    <property type="molecule type" value="Genomic_DNA"/>
</dbReference>
<feature type="domain" description="Glycosyl hydrolase family 95 catalytic" evidence="1">
    <location>
        <begin position="40"/>
        <end position="327"/>
    </location>
</feature>
<dbReference type="PANTHER" id="PTHR31084:SF0">
    <property type="entry name" value="ALPHA-L-FUCOSIDASE 2"/>
    <property type="match status" value="1"/>
</dbReference>
<dbReference type="SUPFAM" id="SSF48208">
    <property type="entry name" value="Six-hairpin glycosidases"/>
    <property type="match status" value="1"/>
</dbReference>
<dbReference type="InterPro" id="IPR012341">
    <property type="entry name" value="6hp_glycosidase-like_sf"/>
</dbReference>
<evidence type="ECO:0000259" key="1">
    <source>
        <dbReference type="Pfam" id="PF22124"/>
    </source>
</evidence>
<sequence length="415" mass="45292">MLLLVGIATGYKGYAQIPDMPLSEIVAAAERSVASAKVTSYQSLYSAHLKDHQALYRRVTIDLGKEFGSSSSSTDKRVSEFAANPDPALLALYFNQGRYMLMTSSRPGTQPANLQGIWSDELRPPWSSNWTSNINVQMNYWPVETCNLSECHLPLADMIADLSQNGAKTAQVNYGANGWVSHHNIDLWRQSAPVGMGTEFATPTWANFAMSGPWLCAHLWEHYLFTGDESFLRKVYPIMRGSAEFCLSWMVDDGKGGLTTCPSFSTENTFFAPNGTPASTSFGCTLDLALIRELSTNVQQAATILNTDFAFATKSAPSSSVCPTTRLGDGASFRSGQSIMRKTSRGSATCHSFTLSTPAPRSRRATTHSLHRQLENRLRGGLHTVALTQVGAAHGSSDYGRVLKTETWLGSLSRC</sequence>
<dbReference type="Pfam" id="PF22124">
    <property type="entry name" value="Glyco_hydro_95_cat"/>
    <property type="match status" value="1"/>
</dbReference>
<dbReference type="PANTHER" id="PTHR31084">
    <property type="entry name" value="ALPHA-L-FUCOSIDASE 2"/>
    <property type="match status" value="1"/>
</dbReference>
<proteinExistence type="predicted"/>
<dbReference type="Gene3D" id="1.50.10.10">
    <property type="match status" value="1"/>
</dbReference>
<reference evidence="2" key="1">
    <citation type="submission" date="2023-08" db="EMBL/GenBank/DDBJ databases">
        <authorList>
            <person name="Messyasz A."/>
            <person name="Mannisto M.K."/>
            <person name="Kerkhof L.J."/>
            <person name="Haggblom M."/>
        </authorList>
    </citation>
    <scope>NUCLEOTIDE SEQUENCE</scope>
    <source>
        <strain evidence="2">M8UP39</strain>
    </source>
</reference>
<organism evidence="2">
    <name type="scientific">Tunturiibacter gelidiferens</name>
    <dbReference type="NCBI Taxonomy" id="3069689"/>
    <lineage>
        <taxon>Bacteria</taxon>
        <taxon>Pseudomonadati</taxon>
        <taxon>Acidobacteriota</taxon>
        <taxon>Terriglobia</taxon>
        <taxon>Terriglobales</taxon>
        <taxon>Acidobacteriaceae</taxon>
        <taxon>Tunturiibacter</taxon>
    </lineage>
</organism>
<accession>A0AAU7YWB6</accession>